<dbReference type="EMBL" id="MT631683">
    <property type="protein sequence ID" value="QNO57240.1"/>
    <property type="molecule type" value="Genomic_DNA"/>
</dbReference>
<gene>
    <name evidence="1" type="ORF">ALKFPMEL_00022</name>
</gene>
<proteinExistence type="predicted"/>
<reference evidence="1" key="1">
    <citation type="submission" date="2020-06" db="EMBL/GenBank/DDBJ databases">
        <title>Unique genomic features of the anaerobic methanotrophic archaea.</title>
        <authorList>
            <person name="Chadwick G.L."/>
            <person name="Skennerton C.T."/>
            <person name="Laso-Perez R."/>
            <person name="Leu A.O."/>
            <person name="Speth D.R."/>
            <person name="Yu H."/>
            <person name="Morgan-Lang C."/>
            <person name="Hatzenpichler R."/>
            <person name="Goudeau D."/>
            <person name="Malmstrom R."/>
            <person name="Brazelton W.J."/>
            <person name="Woyke T."/>
            <person name="Hallam S.J."/>
            <person name="Tyson G.W."/>
            <person name="Wegener G."/>
            <person name="Boetius A."/>
            <person name="Orphan V."/>
        </authorList>
    </citation>
    <scope>NUCLEOTIDE SEQUENCE</scope>
</reference>
<accession>A0A7G9ZAF6</accession>
<protein>
    <submittedName>
        <fullName evidence="1">Uncharacterized protein</fullName>
    </submittedName>
</protein>
<evidence type="ECO:0000313" key="1">
    <source>
        <dbReference type="EMBL" id="QNO57240.1"/>
    </source>
</evidence>
<sequence length="276" mass="31308">MKSVMRTIVRVVNYDKRNWVDTLRPKGVESGHNGYRNVIENGHMIPGSKMASKAFIVICDVELGKPYMLPESPGRDLVRVNDGIEGRGIDKKRKASCNEMYRGSKFALTRKSADLSKVFHCMHGCKPVNVSSSITPVIGEKLTDIQPKLQWADNPWKAGEEYVNRLQTGITKAVNEQKWHLVRRKKQLLSTPTMIDRIVQMLHVLTLSWNEISRVASTTLCHGNKTAARYRKGYEMLERYEGKLSRTVLRRGGASNRPILSRLHGDSHPCINITIK</sequence>
<dbReference type="AlphaFoldDB" id="A0A7G9ZAF6"/>
<name>A0A7G9ZAF6_9EURY</name>
<organism evidence="1">
    <name type="scientific">Candidatus Methanophaga sp. ANME-1 ERB7</name>
    <dbReference type="NCBI Taxonomy" id="2759913"/>
    <lineage>
        <taxon>Archaea</taxon>
        <taxon>Methanobacteriati</taxon>
        <taxon>Methanobacteriota</taxon>
        <taxon>Stenosarchaea group</taxon>
        <taxon>Methanomicrobia</taxon>
        <taxon>Candidatus Methanophagales</taxon>
        <taxon>Candidatus Methanophagaceae</taxon>
        <taxon>Candidatus Methanophaga</taxon>
    </lineage>
</organism>